<dbReference type="EMBL" id="RUTY01000047">
    <property type="protein sequence ID" value="MLE33321.1"/>
    <property type="molecule type" value="Genomic_DNA"/>
</dbReference>
<protein>
    <submittedName>
        <fullName evidence="3">Thioesterase</fullName>
    </submittedName>
</protein>
<feature type="domain" description="Thioesterase" evidence="2">
    <location>
        <begin position="15"/>
        <end position="234"/>
    </location>
</feature>
<evidence type="ECO:0000313" key="3">
    <source>
        <dbReference type="EMBL" id="MLE33321.1"/>
    </source>
</evidence>
<organism evidence="3">
    <name type="scientific">Salmonella enterica</name>
    <name type="common">Salmonella choleraesuis</name>
    <dbReference type="NCBI Taxonomy" id="28901"/>
    <lineage>
        <taxon>Bacteria</taxon>
        <taxon>Pseudomonadati</taxon>
        <taxon>Pseudomonadota</taxon>
        <taxon>Gammaproteobacteria</taxon>
        <taxon>Enterobacterales</taxon>
        <taxon>Enterobacteriaceae</taxon>
        <taxon>Salmonella</taxon>
    </lineage>
</organism>
<gene>
    <name evidence="3" type="ORF">EBH50_26190</name>
</gene>
<dbReference type="PANTHER" id="PTHR11487:SF0">
    <property type="entry name" value="S-ACYL FATTY ACID SYNTHASE THIOESTERASE, MEDIUM CHAIN"/>
    <property type="match status" value="1"/>
</dbReference>
<evidence type="ECO:0000256" key="1">
    <source>
        <dbReference type="ARBA" id="ARBA00007169"/>
    </source>
</evidence>
<dbReference type="AlphaFoldDB" id="A0A3R0UF87"/>
<dbReference type="GO" id="GO:0008610">
    <property type="term" value="P:lipid biosynthetic process"/>
    <property type="evidence" value="ECO:0007669"/>
    <property type="project" value="TreeGrafter"/>
</dbReference>
<reference evidence="3" key="1">
    <citation type="submission" date="2018-10" db="EMBL/GenBank/DDBJ databases">
        <authorList>
            <consortium name="PulseNet: The National Subtyping Network for Foodborne Disease Surveillance"/>
            <person name="Tarr C.L."/>
            <person name="Trees E."/>
            <person name="Katz L.S."/>
            <person name="Carleton-Romer H.A."/>
            <person name="Stroika S."/>
            <person name="Kucerova Z."/>
            <person name="Roache K.F."/>
            <person name="Sabol A.L."/>
            <person name="Besser J."/>
            <person name="Gerner-Smidt P."/>
        </authorList>
    </citation>
    <scope>NUCLEOTIDE SEQUENCE [LARGE SCALE GENOMIC DNA]</scope>
    <source>
        <strain evidence="3">PNUSAS056479</strain>
    </source>
</reference>
<proteinExistence type="inferred from homology"/>
<dbReference type="Proteomes" id="UP000885317">
    <property type="component" value="Unassembled WGS sequence"/>
</dbReference>
<sequence length="256" mass="29108">MNDWIQRDNPGGRFRLICLPHAGGSASIYQQWCHYLPDDVEILRIQLPGREQRLNEPPFTDMNSLQRALETVLLPELTNDAVPYVLFGHSMGGLIAYEWTRRRARRRERPPALLILAAIYPPHRARIQVPFLQSDADFIHHLRQRGATPPQVLGNQELMQLLLPMLRADFTLAAGYRLDSPVPVPCPIAALSAGDDREAGPGIMSGWQRYCVNDFSLHTFSGGHFFPRTRLIEVTQRLTELLNNQRRATLSPSPYL</sequence>
<comment type="similarity">
    <text evidence="1">Belongs to the thioesterase family.</text>
</comment>
<dbReference type="InterPro" id="IPR029058">
    <property type="entry name" value="AB_hydrolase_fold"/>
</dbReference>
<dbReference type="PANTHER" id="PTHR11487">
    <property type="entry name" value="THIOESTERASE"/>
    <property type="match status" value="1"/>
</dbReference>
<dbReference type="Pfam" id="PF00975">
    <property type="entry name" value="Thioesterase"/>
    <property type="match status" value="1"/>
</dbReference>
<dbReference type="InterPro" id="IPR012223">
    <property type="entry name" value="TEII"/>
</dbReference>
<dbReference type="Gene3D" id="3.40.50.1820">
    <property type="entry name" value="alpha/beta hydrolase"/>
    <property type="match status" value="1"/>
</dbReference>
<comment type="caution">
    <text evidence="3">The sequence shown here is derived from an EMBL/GenBank/DDBJ whole genome shotgun (WGS) entry which is preliminary data.</text>
</comment>
<dbReference type="SUPFAM" id="SSF53474">
    <property type="entry name" value="alpha/beta-Hydrolases"/>
    <property type="match status" value="1"/>
</dbReference>
<evidence type="ECO:0000259" key="2">
    <source>
        <dbReference type="Pfam" id="PF00975"/>
    </source>
</evidence>
<name>A0A3R0UF87_SALER</name>
<dbReference type="InterPro" id="IPR001031">
    <property type="entry name" value="Thioesterase"/>
</dbReference>
<accession>A0A3R0UF87</accession>